<gene>
    <name evidence="2" type="ORF">BSZ36_11895</name>
</gene>
<dbReference type="EMBL" id="MQWB01000001">
    <property type="protein sequence ID" value="OZC03624.1"/>
    <property type="molecule type" value="Genomic_DNA"/>
</dbReference>
<dbReference type="RefSeq" id="WP_094549194.1">
    <property type="nucleotide sequence ID" value="NZ_MQWB01000001.1"/>
</dbReference>
<protein>
    <submittedName>
        <fullName evidence="2">Uncharacterized protein</fullName>
    </submittedName>
</protein>
<evidence type="ECO:0000313" key="3">
    <source>
        <dbReference type="Proteomes" id="UP000216446"/>
    </source>
</evidence>
<evidence type="ECO:0000313" key="2">
    <source>
        <dbReference type="EMBL" id="OZC03624.1"/>
    </source>
</evidence>
<feature type="transmembrane region" description="Helical" evidence="1">
    <location>
        <begin position="98"/>
        <end position="117"/>
    </location>
</feature>
<feature type="transmembrane region" description="Helical" evidence="1">
    <location>
        <begin position="59"/>
        <end position="78"/>
    </location>
</feature>
<reference evidence="2 3" key="1">
    <citation type="submission" date="2016-11" db="EMBL/GenBank/DDBJ databases">
        <title>Study of marine rhodopsin-containing bacteria.</title>
        <authorList>
            <person name="Yoshizawa S."/>
            <person name="Kumagai Y."/>
            <person name="Kogure K."/>
        </authorList>
    </citation>
    <scope>NUCLEOTIDE SEQUENCE [LARGE SCALE GENOMIC DNA]</scope>
    <source>
        <strain evidence="2 3">SG-29</strain>
    </source>
</reference>
<dbReference type="InParanoid" id="A0A259U1C6"/>
<sequence length="120" mass="12571">MIGFLAQTPASGEAAELVPRLVGPLGQVAPVVGALAIVAVAVWVRRREGADRGLWRRRLLLSAVCMALCSLAFVARGVESVSRAGAISPSMMGPLLEGAVWWVGFAGVAALLVWHLLGDR</sequence>
<keyword evidence="3" id="KW-1185">Reference proteome</keyword>
<proteinExistence type="predicted"/>
<keyword evidence="1" id="KW-0472">Membrane</keyword>
<accession>A0A259U1C6</accession>
<feature type="transmembrane region" description="Helical" evidence="1">
    <location>
        <begin position="24"/>
        <end position="44"/>
    </location>
</feature>
<dbReference type="Proteomes" id="UP000216446">
    <property type="component" value="Unassembled WGS sequence"/>
</dbReference>
<dbReference type="AlphaFoldDB" id="A0A259U1C6"/>
<comment type="caution">
    <text evidence="2">The sequence shown here is derived from an EMBL/GenBank/DDBJ whole genome shotgun (WGS) entry which is preliminary data.</text>
</comment>
<evidence type="ECO:0000256" key="1">
    <source>
        <dbReference type="SAM" id="Phobius"/>
    </source>
</evidence>
<keyword evidence="1" id="KW-0812">Transmembrane</keyword>
<name>A0A259U1C6_9BACT</name>
<organism evidence="2 3">
    <name type="scientific">Rubricoccus marinus</name>
    <dbReference type="NCBI Taxonomy" id="716817"/>
    <lineage>
        <taxon>Bacteria</taxon>
        <taxon>Pseudomonadati</taxon>
        <taxon>Rhodothermota</taxon>
        <taxon>Rhodothermia</taxon>
        <taxon>Rhodothermales</taxon>
        <taxon>Rubricoccaceae</taxon>
        <taxon>Rubricoccus</taxon>
    </lineage>
</organism>
<keyword evidence="1" id="KW-1133">Transmembrane helix</keyword>